<dbReference type="InterPro" id="IPR045467">
    <property type="entry name" value="DUF6497"/>
</dbReference>
<keyword evidence="2" id="KW-1185">Reference proteome</keyword>
<accession>A0A2S0UQY3</accession>
<dbReference type="Proteomes" id="UP000244496">
    <property type="component" value="Chromosome"/>
</dbReference>
<organism evidence="1 2">
    <name type="scientific">Paragemmobacter aquarius</name>
    <dbReference type="NCBI Taxonomy" id="2169400"/>
    <lineage>
        <taxon>Bacteria</taxon>
        <taxon>Pseudomonadati</taxon>
        <taxon>Pseudomonadota</taxon>
        <taxon>Alphaproteobacteria</taxon>
        <taxon>Rhodobacterales</taxon>
        <taxon>Paracoccaceae</taxon>
        <taxon>Paragemmobacter</taxon>
    </lineage>
</organism>
<evidence type="ECO:0000313" key="2">
    <source>
        <dbReference type="Proteomes" id="UP000244496"/>
    </source>
</evidence>
<dbReference type="Pfam" id="PF20107">
    <property type="entry name" value="DUF6497"/>
    <property type="match status" value="1"/>
</dbReference>
<dbReference type="KEGG" id="geh:HYN69_05070"/>
<reference evidence="1 2" key="1">
    <citation type="submission" date="2018-04" db="EMBL/GenBank/DDBJ databases">
        <title>Genome sequencing of Gemmobacter.</title>
        <authorList>
            <person name="Yi H."/>
            <person name="Baek M.-G."/>
        </authorList>
    </citation>
    <scope>NUCLEOTIDE SEQUENCE [LARGE SCALE GENOMIC DNA]</scope>
    <source>
        <strain evidence="1 2">HYN0069</strain>
    </source>
</reference>
<sequence length="111" mass="12039">MGAAVPVPSGQAVTLQDVIWNVPGPDGMTTRFRFVAPAIAAGVDFDTAEADMIHLCEAFAVPRLTEFGPQSEQVVISLSDRALPFGDSAPDAVQFFESYRIEDGKCLWEMF</sequence>
<proteinExistence type="predicted"/>
<dbReference type="AlphaFoldDB" id="A0A2S0UQY3"/>
<gene>
    <name evidence="1" type="ORF">HYN69_05070</name>
</gene>
<dbReference type="OrthoDB" id="7862028at2"/>
<protein>
    <submittedName>
        <fullName evidence="1">Acetolactate synthase</fullName>
    </submittedName>
</protein>
<dbReference type="EMBL" id="CP028918">
    <property type="protein sequence ID" value="AWB50229.1"/>
    <property type="molecule type" value="Genomic_DNA"/>
</dbReference>
<name>A0A2S0UQY3_9RHOB</name>
<evidence type="ECO:0000313" key="1">
    <source>
        <dbReference type="EMBL" id="AWB50229.1"/>
    </source>
</evidence>